<evidence type="ECO:0000313" key="1">
    <source>
        <dbReference type="EMBL" id="RSL58645.1"/>
    </source>
</evidence>
<name>A0A428Q021_9HYPO</name>
<reference evidence="1 2" key="1">
    <citation type="submission" date="2017-06" db="EMBL/GenBank/DDBJ databases">
        <title>Comparative genomic analysis of Ambrosia Fusariam Clade fungi.</title>
        <authorList>
            <person name="Stajich J.E."/>
            <person name="Carrillo J."/>
            <person name="Kijimoto T."/>
            <person name="Eskalen A."/>
            <person name="O'Donnell K."/>
            <person name="Kasson M."/>
        </authorList>
    </citation>
    <scope>NUCLEOTIDE SEQUENCE [LARGE SCALE GENOMIC DNA]</scope>
    <source>
        <strain evidence="1 2">NRRL62606</strain>
    </source>
</reference>
<dbReference type="EMBL" id="NKCL01000625">
    <property type="protein sequence ID" value="RSL58645.1"/>
    <property type="molecule type" value="Genomic_DNA"/>
</dbReference>
<sequence length="250" mass="28354">MNEKMLLTDLLLHFTSMRKHMAHEFAHSGTELYDQFLREAFKNWSSNERSNPAPVWRDVKFTETSIQVGVLRDHHPEPGSGGVIPQLPLPSARAAGAPAMLSLTLNLDEESYAFLWRDTNCKFINPKYVKLDDGCNMARARVAAIEHYDGQTRERIVSFNTKLVISAGRRRIRKWAVRGSQTRAGLGPRGGPYAFLWRDTNYKFINPKYIRLDDGYNTATARAAAAVEHHDSQRRERIVSSNIKLIVSAA</sequence>
<organism evidence="1 2">
    <name type="scientific">Fusarium floridanum</name>
    <dbReference type="NCBI Taxonomy" id="1325733"/>
    <lineage>
        <taxon>Eukaryota</taxon>
        <taxon>Fungi</taxon>
        <taxon>Dikarya</taxon>
        <taxon>Ascomycota</taxon>
        <taxon>Pezizomycotina</taxon>
        <taxon>Sordariomycetes</taxon>
        <taxon>Hypocreomycetidae</taxon>
        <taxon>Hypocreales</taxon>
        <taxon>Nectriaceae</taxon>
        <taxon>Fusarium</taxon>
        <taxon>Fusarium solani species complex</taxon>
    </lineage>
</organism>
<protein>
    <submittedName>
        <fullName evidence="1">Uncharacterized protein</fullName>
    </submittedName>
</protein>
<dbReference type="Proteomes" id="UP000287972">
    <property type="component" value="Unassembled WGS sequence"/>
</dbReference>
<gene>
    <name evidence="1" type="ORF">CEP51_014051</name>
</gene>
<dbReference type="AlphaFoldDB" id="A0A428Q021"/>
<proteinExistence type="predicted"/>
<comment type="caution">
    <text evidence="1">The sequence shown here is derived from an EMBL/GenBank/DDBJ whole genome shotgun (WGS) entry which is preliminary data.</text>
</comment>
<evidence type="ECO:0000313" key="2">
    <source>
        <dbReference type="Proteomes" id="UP000287972"/>
    </source>
</evidence>
<keyword evidence="2" id="KW-1185">Reference proteome</keyword>
<accession>A0A428Q021</accession>